<dbReference type="InterPro" id="IPR036881">
    <property type="entry name" value="Glyco_hydro_3_C_sf"/>
</dbReference>
<evidence type="ECO:0000256" key="5">
    <source>
        <dbReference type="ARBA" id="ARBA00023295"/>
    </source>
</evidence>
<dbReference type="RefSeq" id="WP_262431106.1">
    <property type="nucleotide sequence ID" value="NZ_JACRTE010000001.1"/>
</dbReference>
<dbReference type="EMBL" id="JACRTE010000001">
    <property type="protein sequence ID" value="MBC8595404.1"/>
    <property type="molecule type" value="Genomic_DNA"/>
</dbReference>
<organism evidence="7 8">
    <name type="scientific">Qingrenia yutianensis</name>
    <dbReference type="NCBI Taxonomy" id="2763676"/>
    <lineage>
        <taxon>Bacteria</taxon>
        <taxon>Bacillati</taxon>
        <taxon>Bacillota</taxon>
        <taxon>Clostridia</taxon>
        <taxon>Eubacteriales</taxon>
        <taxon>Oscillospiraceae</taxon>
        <taxon>Qingrenia</taxon>
    </lineage>
</organism>
<dbReference type="PROSITE" id="PS00775">
    <property type="entry name" value="GLYCOSYL_HYDROL_F3"/>
    <property type="match status" value="1"/>
</dbReference>
<comment type="catalytic activity">
    <reaction evidence="1">
        <text>Hydrolysis of terminal non-reducing N-acetyl-D-hexosamine residues in N-acetyl-beta-D-hexosaminides.</text>
        <dbReference type="EC" id="3.2.1.52"/>
    </reaction>
</comment>
<evidence type="ECO:0000256" key="2">
    <source>
        <dbReference type="ARBA" id="ARBA00005336"/>
    </source>
</evidence>
<comment type="similarity">
    <text evidence="2">Belongs to the glycosyl hydrolase 3 family.</text>
</comment>
<dbReference type="InterPro" id="IPR017853">
    <property type="entry name" value="GH"/>
</dbReference>
<evidence type="ECO:0000313" key="7">
    <source>
        <dbReference type="EMBL" id="MBC8595404.1"/>
    </source>
</evidence>
<evidence type="ECO:0000256" key="4">
    <source>
        <dbReference type="ARBA" id="ARBA00022801"/>
    </source>
</evidence>
<dbReference type="GO" id="GO:0005975">
    <property type="term" value="P:carbohydrate metabolic process"/>
    <property type="evidence" value="ECO:0007669"/>
    <property type="project" value="InterPro"/>
</dbReference>
<keyword evidence="5" id="KW-0326">Glycosidase</keyword>
<dbReference type="PANTHER" id="PTHR30480:SF13">
    <property type="entry name" value="BETA-HEXOSAMINIDASE"/>
    <property type="match status" value="1"/>
</dbReference>
<dbReference type="InterPro" id="IPR019800">
    <property type="entry name" value="Glyco_hydro_3_AS"/>
</dbReference>
<dbReference type="PRINTS" id="PR00133">
    <property type="entry name" value="GLHYDRLASE3"/>
</dbReference>
<keyword evidence="8" id="KW-1185">Reference proteome</keyword>
<dbReference type="Proteomes" id="UP000647416">
    <property type="component" value="Unassembled WGS sequence"/>
</dbReference>
<dbReference type="EC" id="3.2.1.52" evidence="3"/>
<proteinExistence type="inferred from homology"/>
<dbReference type="GO" id="GO:0009254">
    <property type="term" value="P:peptidoglycan turnover"/>
    <property type="evidence" value="ECO:0007669"/>
    <property type="project" value="TreeGrafter"/>
</dbReference>
<name>A0A926FBN4_9FIRM</name>
<dbReference type="Gene3D" id="3.20.20.300">
    <property type="entry name" value="Glycoside hydrolase, family 3, N-terminal domain"/>
    <property type="match status" value="1"/>
</dbReference>
<evidence type="ECO:0000259" key="6">
    <source>
        <dbReference type="Pfam" id="PF00933"/>
    </source>
</evidence>
<dbReference type="PANTHER" id="PTHR30480">
    <property type="entry name" value="BETA-HEXOSAMINIDASE-RELATED"/>
    <property type="match status" value="1"/>
</dbReference>
<accession>A0A926FBN4</accession>
<sequence length="523" mass="58951">MIDINSLSLEEKILQTKVAQMKKGEKITEQVGAAFFFGEIITEAEEGGIEELRGYVKDLYANAKIPPFITSDFENGCGSMVKCLTPLPYLMGLGASNDEKLAYDYGKATALEACSVGANWTYSPVADLNINKRNPLVNVRSVSDNPDVASRLLKQVVKGMQENGLSACAKHFPGDGLDWRDQHIVTTNNTLSFDDWKKKSGRVFKELIDSGVDTIMAGHITLPSYQKERDEEFNMPYPATLSKELITGLLKNEMGFKGIVVTDALGMGGINGWYESRERTEIEAFKAGCDMMLWPTENYVENMKKAIETGYISVERLNDAVERIIRTKEKAGLFDKNRPMFKDLTAEEKQFVKDTQEKVSLKSMTLIRDTVGNLPLNKGDVKKILVIPVINYEPAFKSAEHLCDLIRQRNVEVVYKPYITPADFYKYTEECDRVIFAMFSRSFKPVGFLDYYERAASTMQKALNNGRKKTIGVSFGSPYFFKQFFERSCTFVNAYSMLDCAVEAFVKCAFGEEKFNDFSPAEL</sequence>
<keyword evidence="4 7" id="KW-0378">Hydrolase</keyword>
<evidence type="ECO:0000256" key="3">
    <source>
        <dbReference type="ARBA" id="ARBA00012663"/>
    </source>
</evidence>
<dbReference type="SUPFAM" id="SSF51445">
    <property type="entry name" value="(Trans)glycosidases"/>
    <property type="match status" value="1"/>
</dbReference>
<comment type="caution">
    <text evidence="7">The sequence shown here is derived from an EMBL/GenBank/DDBJ whole genome shotgun (WGS) entry which is preliminary data.</text>
</comment>
<dbReference type="Pfam" id="PF00933">
    <property type="entry name" value="Glyco_hydro_3"/>
    <property type="match status" value="1"/>
</dbReference>
<gene>
    <name evidence="7" type="ORF">H8706_00780</name>
</gene>
<evidence type="ECO:0000313" key="8">
    <source>
        <dbReference type="Proteomes" id="UP000647416"/>
    </source>
</evidence>
<dbReference type="InterPro" id="IPR036962">
    <property type="entry name" value="Glyco_hydro_3_N_sf"/>
</dbReference>
<protein>
    <recommendedName>
        <fullName evidence="3">beta-N-acetylhexosaminidase</fullName>
        <ecNumber evidence="3">3.2.1.52</ecNumber>
    </recommendedName>
</protein>
<feature type="domain" description="Glycoside hydrolase family 3 N-terminal" evidence="6">
    <location>
        <begin position="9"/>
        <end position="326"/>
    </location>
</feature>
<dbReference type="GO" id="GO:0004563">
    <property type="term" value="F:beta-N-acetylhexosaminidase activity"/>
    <property type="evidence" value="ECO:0007669"/>
    <property type="project" value="UniProtKB-EC"/>
</dbReference>
<dbReference type="InterPro" id="IPR001764">
    <property type="entry name" value="Glyco_hydro_3_N"/>
</dbReference>
<dbReference type="InterPro" id="IPR050226">
    <property type="entry name" value="NagZ_Beta-hexosaminidase"/>
</dbReference>
<dbReference type="AlphaFoldDB" id="A0A926FBN4"/>
<dbReference type="Gene3D" id="3.40.50.1700">
    <property type="entry name" value="Glycoside hydrolase family 3 C-terminal domain"/>
    <property type="match status" value="1"/>
</dbReference>
<reference evidence="7" key="1">
    <citation type="submission" date="2020-08" db="EMBL/GenBank/DDBJ databases">
        <title>Genome public.</title>
        <authorList>
            <person name="Liu C."/>
            <person name="Sun Q."/>
        </authorList>
    </citation>
    <scope>NUCLEOTIDE SEQUENCE</scope>
    <source>
        <strain evidence="7">NSJ-50</strain>
    </source>
</reference>
<evidence type="ECO:0000256" key="1">
    <source>
        <dbReference type="ARBA" id="ARBA00001231"/>
    </source>
</evidence>